<gene>
    <name evidence="4 7" type="primary">lptA</name>
    <name evidence="7" type="ORF">M8T91_04860</name>
</gene>
<evidence type="ECO:0000256" key="5">
    <source>
        <dbReference type="SAM" id="MobiDB-lite"/>
    </source>
</evidence>
<feature type="compositionally biased region" description="Basic and acidic residues" evidence="5">
    <location>
        <begin position="160"/>
        <end position="175"/>
    </location>
</feature>
<feature type="domain" description="Organic solvent tolerance-like N-terminal" evidence="6">
    <location>
        <begin position="38"/>
        <end position="149"/>
    </location>
</feature>
<dbReference type="Gene3D" id="2.60.450.10">
    <property type="entry name" value="Lipopolysaccharide (LPS) transport protein A like domain"/>
    <property type="match status" value="1"/>
</dbReference>
<evidence type="ECO:0000256" key="4">
    <source>
        <dbReference type="HAMAP-Rule" id="MF_01914"/>
    </source>
</evidence>
<name>A0ABY9EFH5_9GAMM</name>
<reference evidence="7 8" key="1">
    <citation type="submission" date="2022-05" db="EMBL/GenBank/DDBJ databases">
        <title>Microbulbifer sp. nov., isolated from sponge.</title>
        <authorList>
            <person name="Gao L."/>
        </authorList>
    </citation>
    <scope>NUCLEOTIDE SEQUENCE [LARGE SCALE GENOMIC DNA]</scope>
    <source>
        <strain evidence="7 8">MI-G</strain>
    </source>
</reference>
<dbReference type="PANTHER" id="PTHR36504:SF1">
    <property type="entry name" value="LIPOPOLYSACCHARIDE EXPORT SYSTEM PROTEIN LPTA"/>
    <property type="match status" value="1"/>
</dbReference>
<accession>A0ABY9EFH5</accession>
<keyword evidence="8" id="KW-1185">Reference proteome</keyword>
<sequence precursor="true">MTPTNLFRHLCKVSTAAALLFFTAGVDALPEDREQRVNIRSDAMNAALSSNLVVYSNNVVITQGSLKIRADRVEVYFTTDKEVRRVIAEGKPAHFEQKILAGENPVKARAQRIEYSVSSEELLLTGEALVDRDGNTLAAEKINYDLTTEQMSARGQTGKGRVEMIWKPEKKESPDNGRGGQ</sequence>
<evidence type="ECO:0000256" key="1">
    <source>
        <dbReference type="ARBA" id="ARBA00022448"/>
    </source>
</evidence>
<dbReference type="Proteomes" id="UP001321520">
    <property type="component" value="Chromosome"/>
</dbReference>
<feature type="chain" id="PRO_5044944636" description="Lipopolysaccharide export system protein LptA" evidence="4">
    <location>
        <begin position="29"/>
        <end position="181"/>
    </location>
</feature>
<feature type="signal peptide" evidence="4">
    <location>
        <begin position="1"/>
        <end position="28"/>
    </location>
</feature>
<dbReference type="Pfam" id="PF03968">
    <property type="entry name" value="LptD_N"/>
    <property type="match status" value="1"/>
</dbReference>
<proteinExistence type="inferred from homology"/>
<dbReference type="RefSeq" id="WP_301417368.1">
    <property type="nucleotide sequence ID" value="NZ_CP098023.1"/>
</dbReference>
<dbReference type="PANTHER" id="PTHR36504">
    <property type="entry name" value="LIPOPOLYSACCHARIDE EXPORT SYSTEM PROTEIN LPTA"/>
    <property type="match status" value="1"/>
</dbReference>
<evidence type="ECO:0000256" key="2">
    <source>
        <dbReference type="ARBA" id="ARBA00022729"/>
    </source>
</evidence>
<feature type="region of interest" description="Disordered" evidence="5">
    <location>
        <begin position="152"/>
        <end position="181"/>
    </location>
</feature>
<comment type="similarity">
    <text evidence="4">Belongs to the LptA family.</text>
</comment>
<keyword evidence="3 4" id="KW-0574">Periplasm</keyword>
<dbReference type="InterPro" id="IPR005653">
    <property type="entry name" value="OstA-like_N"/>
</dbReference>
<keyword evidence="2 4" id="KW-0732">Signal</keyword>
<keyword evidence="1 4" id="KW-0813">Transport</keyword>
<organism evidence="7 8">
    <name type="scientific">Microbulbifer spongiae</name>
    <dbReference type="NCBI Taxonomy" id="2944933"/>
    <lineage>
        <taxon>Bacteria</taxon>
        <taxon>Pseudomonadati</taxon>
        <taxon>Pseudomonadota</taxon>
        <taxon>Gammaproteobacteria</taxon>
        <taxon>Cellvibrionales</taxon>
        <taxon>Microbulbiferaceae</taxon>
        <taxon>Microbulbifer</taxon>
    </lineage>
</organism>
<comment type="subunit">
    <text evidence="4">Component of the lipopolysaccharide transport and assembly complex.</text>
</comment>
<evidence type="ECO:0000313" key="7">
    <source>
        <dbReference type="EMBL" id="WKD50761.1"/>
    </source>
</evidence>
<dbReference type="EMBL" id="CP098023">
    <property type="protein sequence ID" value="WKD50761.1"/>
    <property type="molecule type" value="Genomic_DNA"/>
</dbReference>
<protein>
    <recommendedName>
        <fullName evidence="4">Lipopolysaccharide export system protein LptA</fullName>
    </recommendedName>
</protein>
<dbReference type="NCBIfam" id="TIGR03002">
    <property type="entry name" value="outer_YhbN_LptA"/>
    <property type="match status" value="1"/>
</dbReference>
<evidence type="ECO:0000259" key="6">
    <source>
        <dbReference type="Pfam" id="PF03968"/>
    </source>
</evidence>
<dbReference type="InterPro" id="IPR014340">
    <property type="entry name" value="LptA"/>
</dbReference>
<comment type="subcellular location">
    <subcellularLocation>
        <location evidence="4">Periplasm</location>
    </subcellularLocation>
</comment>
<dbReference type="InterPro" id="IPR052037">
    <property type="entry name" value="LPS_export_LptA"/>
</dbReference>
<evidence type="ECO:0000256" key="3">
    <source>
        <dbReference type="ARBA" id="ARBA00022764"/>
    </source>
</evidence>
<comment type="function">
    <text evidence="4">Involved in the assembly of lipopolysaccharide (LPS). Required for the translocation of LPS from the inner membrane to the outer membrane. May form a bridge between the inner membrane and the outer membrane, via interactions with LptC and LptD, thereby facilitating LPS transfer across the periplasm.</text>
</comment>
<dbReference type="HAMAP" id="MF_01914">
    <property type="entry name" value="LPS_assembly_LptA"/>
    <property type="match status" value="1"/>
</dbReference>
<evidence type="ECO:0000313" key="8">
    <source>
        <dbReference type="Proteomes" id="UP001321520"/>
    </source>
</evidence>